<dbReference type="EMBL" id="PKHU01000001">
    <property type="protein sequence ID" value="PKZ29982.1"/>
    <property type="molecule type" value="Genomic_DNA"/>
</dbReference>
<evidence type="ECO:0000256" key="4">
    <source>
        <dbReference type="ARBA" id="ARBA00022692"/>
    </source>
</evidence>
<dbReference type="GO" id="GO:0005886">
    <property type="term" value="C:plasma membrane"/>
    <property type="evidence" value="ECO:0007669"/>
    <property type="project" value="UniProtKB-SubCell"/>
</dbReference>
<evidence type="ECO:0000256" key="6">
    <source>
        <dbReference type="ARBA" id="ARBA00023136"/>
    </source>
</evidence>
<keyword evidence="2" id="KW-1003">Cell membrane</keyword>
<feature type="transmembrane region" description="Helical" evidence="8">
    <location>
        <begin position="126"/>
        <end position="147"/>
    </location>
</feature>
<sequence>MSIFLIDTIFAAIAGLGFSYANKPPKRILLFCAMLGGFGYSLRVIFMNYLSYTISTFISAVCISFVAVFLARKVKTPIEIIAFPSLLPMIPGLYAYKAMLAMFLFIQTNVENKKSHYLVEIFDYGSTAVSAIFALAVGVSVVILIFYEKSFTMTRNKDFKKRYLE</sequence>
<feature type="transmembrane region" description="Helical" evidence="8">
    <location>
        <begin position="52"/>
        <end position="71"/>
    </location>
</feature>
<comment type="similarity">
    <text evidence="7">Belongs to the ThrE exporter (TC 2.A.79) family.</text>
</comment>
<evidence type="ECO:0000256" key="3">
    <source>
        <dbReference type="ARBA" id="ARBA00022519"/>
    </source>
</evidence>
<organism evidence="10 11">
    <name type="scientific">Campylobacter ureolyticus</name>
    <dbReference type="NCBI Taxonomy" id="827"/>
    <lineage>
        <taxon>Bacteria</taxon>
        <taxon>Pseudomonadati</taxon>
        <taxon>Campylobacterota</taxon>
        <taxon>Epsilonproteobacteria</taxon>
        <taxon>Campylobacterales</taxon>
        <taxon>Campylobacteraceae</taxon>
        <taxon>Campylobacter</taxon>
    </lineage>
</organism>
<feature type="transmembrane region" description="Helical" evidence="8">
    <location>
        <begin position="83"/>
        <end position="106"/>
    </location>
</feature>
<name>A0A2I1NCA2_9BACT</name>
<evidence type="ECO:0000256" key="2">
    <source>
        <dbReference type="ARBA" id="ARBA00022475"/>
    </source>
</evidence>
<accession>A0A2I1NCA2</accession>
<reference evidence="10 11" key="1">
    <citation type="submission" date="2017-12" db="EMBL/GenBank/DDBJ databases">
        <title>Phylogenetic diversity of female urinary microbiome.</title>
        <authorList>
            <person name="Thomas-White K."/>
            <person name="Wolfe A.J."/>
        </authorList>
    </citation>
    <scope>NUCLEOTIDE SEQUENCE [LARGE SCALE GENOMIC DNA]</scope>
    <source>
        <strain evidence="10 11">UMB0112</strain>
    </source>
</reference>
<protein>
    <recommendedName>
        <fullName evidence="9">Threonine/Serine exporter ThrE domain-containing protein</fullName>
    </recommendedName>
</protein>
<feature type="transmembrane region" description="Helical" evidence="8">
    <location>
        <begin position="28"/>
        <end position="46"/>
    </location>
</feature>
<dbReference type="PANTHER" id="PTHR34390:SF1">
    <property type="entry name" value="SUCCINATE TRANSPORTER SUBUNIT YJJB-RELATED"/>
    <property type="match status" value="1"/>
</dbReference>
<dbReference type="InterPro" id="IPR024528">
    <property type="entry name" value="ThrE_2"/>
</dbReference>
<evidence type="ECO:0000313" key="10">
    <source>
        <dbReference type="EMBL" id="PKZ29982.1"/>
    </source>
</evidence>
<evidence type="ECO:0000259" key="9">
    <source>
        <dbReference type="Pfam" id="PF12821"/>
    </source>
</evidence>
<dbReference type="AlphaFoldDB" id="A0A2I1NCA2"/>
<dbReference type="PANTHER" id="PTHR34390">
    <property type="entry name" value="UPF0442 PROTEIN YJJB-RELATED"/>
    <property type="match status" value="1"/>
</dbReference>
<dbReference type="GO" id="GO:0015744">
    <property type="term" value="P:succinate transport"/>
    <property type="evidence" value="ECO:0007669"/>
    <property type="project" value="TreeGrafter"/>
</dbReference>
<keyword evidence="6 8" id="KW-0472">Membrane</keyword>
<proteinExistence type="inferred from homology"/>
<evidence type="ECO:0000256" key="1">
    <source>
        <dbReference type="ARBA" id="ARBA00004651"/>
    </source>
</evidence>
<dbReference type="Pfam" id="PF12821">
    <property type="entry name" value="ThrE_2"/>
    <property type="match status" value="1"/>
</dbReference>
<gene>
    <name evidence="10" type="ORF">CYJ41_00655</name>
</gene>
<evidence type="ECO:0000256" key="5">
    <source>
        <dbReference type="ARBA" id="ARBA00022989"/>
    </source>
</evidence>
<keyword evidence="3" id="KW-0997">Cell inner membrane</keyword>
<evidence type="ECO:0000313" key="11">
    <source>
        <dbReference type="Proteomes" id="UP000234639"/>
    </source>
</evidence>
<comment type="subcellular location">
    <subcellularLocation>
        <location evidence="1">Cell membrane</location>
        <topology evidence="1">Multi-pass membrane protein</topology>
    </subcellularLocation>
</comment>
<feature type="domain" description="Threonine/Serine exporter ThrE" evidence="9">
    <location>
        <begin position="7"/>
        <end position="144"/>
    </location>
</feature>
<evidence type="ECO:0000256" key="8">
    <source>
        <dbReference type="SAM" id="Phobius"/>
    </source>
</evidence>
<keyword evidence="5 8" id="KW-1133">Transmembrane helix</keyword>
<dbReference type="RefSeq" id="WP_101636471.1">
    <property type="nucleotide sequence ID" value="NZ_CAMPWA010000063.1"/>
</dbReference>
<evidence type="ECO:0000256" key="7">
    <source>
        <dbReference type="ARBA" id="ARBA00034125"/>
    </source>
</evidence>
<keyword evidence="4 8" id="KW-0812">Transmembrane</keyword>
<dbReference type="Proteomes" id="UP000234639">
    <property type="component" value="Unassembled WGS sequence"/>
</dbReference>
<comment type="caution">
    <text evidence="10">The sequence shown here is derived from an EMBL/GenBank/DDBJ whole genome shotgun (WGS) entry which is preliminary data.</text>
</comment>
<dbReference type="InterPro" id="IPR050539">
    <property type="entry name" value="ThrE_Dicarb/AminoAcid_Exp"/>
</dbReference>